<evidence type="ECO:0000256" key="6">
    <source>
        <dbReference type="ARBA" id="ARBA00023136"/>
    </source>
</evidence>
<dbReference type="EMBL" id="CP004353">
    <property type="protein sequence ID" value="AHI23313.1"/>
    <property type="molecule type" value="Genomic_DNA"/>
</dbReference>
<evidence type="ECO:0000256" key="3">
    <source>
        <dbReference type="ARBA" id="ARBA00022475"/>
    </source>
</evidence>
<dbReference type="STRING" id="1224164.B843_09640"/>
<feature type="transmembrane region" description="Helical" evidence="7">
    <location>
        <begin position="250"/>
        <end position="270"/>
    </location>
</feature>
<keyword evidence="9" id="KW-1185">Reference proteome</keyword>
<dbReference type="RefSeq" id="WP_025253324.1">
    <property type="nucleotide sequence ID" value="NZ_CP004353.1"/>
</dbReference>
<evidence type="ECO:0000256" key="1">
    <source>
        <dbReference type="ARBA" id="ARBA00004141"/>
    </source>
</evidence>
<proteinExistence type="predicted"/>
<feature type="transmembrane region" description="Helical" evidence="7">
    <location>
        <begin position="123"/>
        <end position="143"/>
    </location>
</feature>
<dbReference type="KEGG" id="cvt:B843_09640"/>
<keyword evidence="2" id="KW-0813">Transport</keyword>
<sequence length="302" mass="32251">MEEVLKGFVIIVVIIGVGVVLGRRRSLGPNASQALGNFVYLVATPALLFDKLTHMEPGQVFNKNFIVIVASALLTGVLFFLVYRFAAGRSTEDSVIAMLAASYSNAGNLGIPLAVYVLDDASLVIPVILFQIAFYAPVTMTWLDILHQREHTSLWKNLVVTPLKNTMVIAALSGLAFTGFGWHVPDIVAQPLTLLGGASVPLALVLFGMGLTWNAAWRKEVLAVAASKNVGHPIIAFLLASALGLHDHQLMAACILGALPTAQNVYTYALRQHTNVALARDAGLVTTVLSFPVIVVLSMIVG</sequence>
<comment type="subcellular location">
    <subcellularLocation>
        <location evidence="1">Membrane</location>
        <topology evidence="1">Multi-pass membrane protein</topology>
    </subcellularLocation>
</comment>
<keyword evidence="4 7" id="KW-0812">Transmembrane</keyword>
<dbReference type="HOGENOM" id="CLU_056175_2_2_11"/>
<feature type="transmembrane region" description="Helical" evidence="7">
    <location>
        <begin position="221"/>
        <end position="244"/>
    </location>
</feature>
<dbReference type="GO" id="GO:0016020">
    <property type="term" value="C:membrane"/>
    <property type="evidence" value="ECO:0007669"/>
    <property type="project" value="UniProtKB-SubCell"/>
</dbReference>
<dbReference type="PATRIC" id="fig|1224164.3.peg.1947"/>
<name>W5Y9V4_9CORY</name>
<keyword evidence="3" id="KW-1003">Cell membrane</keyword>
<dbReference type="GO" id="GO:0055085">
    <property type="term" value="P:transmembrane transport"/>
    <property type="evidence" value="ECO:0007669"/>
    <property type="project" value="InterPro"/>
</dbReference>
<keyword evidence="5 7" id="KW-1133">Transmembrane helix</keyword>
<keyword evidence="6 7" id="KW-0472">Membrane</keyword>
<feature type="transmembrane region" description="Helical" evidence="7">
    <location>
        <begin position="34"/>
        <end position="53"/>
    </location>
</feature>
<dbReference type="PANTHER" id="PTHR36838:SF3">
    <property type="entry name" value="TRANSPORTER AUXIN EFFLUX CARRIER EC FAMILY"/>
    <property type="match status" value="1"/>
</dbReference>
<dbReference type="InterPro" id="IPR004776">
    <property type="entry name" value="Mem_transp_PIN-like"/>
</dbReference>
<evidence type="ECO:0000313" key="8">
    <source>
        <dbReference type="EMBL" id="AHI23313.1"/>
    </source>
</evidence>
<feature type="transmembrane region" description="Helical" evidence="7">
    <location>
        <begin position="95"/>
        <end position="117"/>
    </location>
</feature>
<organism evidence="8 9">
    <name type="scientific">Corynebacterium vitaeruminis DSM 20294</name>
    <dbReference type="NCBI Taxonomy" id="1224164"/>
    <lineage>
        <taxon>Bacteria</taxon>
        <taxon>Bacillati</taxon>
        <taxon>Actinomycetota</taxon>
        <taxon>Actinomycetes</taxon>
        <taxon>Mycobacteriales</taxon>
        <taxon>Corynebacteriaceae</taxon>
        <taxon>Corynebacterium</taxon>
    </lineage>
</organism>
<dbReference type="Pfam" id="PF03547">
    <property type="entry name" value="Mem_trans"/>
    <property type="match status" value="1"/>
</dbReference>
<accession>W5Y9V4</accession>
<evidence type="ECO:0000256" key="4">
    <source>
        <dbReference type="ARBA" id="ARBA00022692"/>
    </source>
</evidence>
<feature type="transmembrane region" description="Helical" evidence="7">
    <location>
        <begin position="65"/>
        <end position="83"/>
    </location>
</feature>
<dbReference type="Proteomes" id="UP000019222">
    <property type="component" value="Chromosome"/>
</dbReference>
<protein>
    <submittedName>
        <fullName evidence="8">Transporter</fullName>
    </submittedName>
</protein>
<evidence type="ECO:0000256" key="2">
    <source>
        <dbReference type="ARBA" id="ARBA00022448"/>
    </source>
</evidence>
<gene>
    <name evidence="8" type="ORF">B843_09640</name>
</gene>
<feature type="transmembrane region" description="Helical" evidence="7">
    <location>
        <begin position="163"/>
        <end position="182"/>
    </location>
</feature>
<feature type="transmembrane region" description="Helical" evidence="7">
    <location>
        <begin position="282"/>
        <end position="301"/>
    </location>
</feature>
<dbReference type="eggNOG" id="COG0679">
    <property type="taxonomic scope" value="Bacteria"/>
</dbReference>
<evidence type="ECO:0000313" key="9">
    <source>
        <dbReference type="Proteomes" id="UP000019222"/>
    </source>
</evidence>
<evidence type="ECO:0000256" key="5">
    <source>
        <dbReference type="ARBA" id="ARBA00022989"/>
    </source>
</evidence>
<feature type="transmembrane region" description="Helical" evidence="7">
    <location>
        <begin position="188"/>
        <end position="209"/>
    </location>
</feature>
<dbReference type="PANTHER" id="PTHR36838">
    <property type="entry name" value="AUXIN EFFLUX CARRIER FAMILY PROTEIN"/>
    <property type="match status" value="1"/>
</dbReference>
<reference evidence="8 9" key="1">
    <citation type="submission" date="2013-02" db="EMBL/GenBank/DDBJ databases">
        <title>The complete genome sequence of Corynebacterium vitaeruminis DSM 20294.</title>
        <authorList>
            <person name="Ruckert C."/>
            <person name="Albersmeier A."/>
            <person name="Kalinowski J."/>
        </authorList>
    </citation>
    <scope>NUCLEOTIDE SEQUENCE [LARGE SCALE GENOMIC DNA]</scope>
    <source>
        <strain evidence="9">ATCC 10234</strain>
    </source>
</reference>
<dbReference type="AlphaFoldDB" id="W5Y9V4"/>
<feature type="transmembrane region" description="Helical" evidence="7">
    <location>
        <begin position="6"/>
        <end position="22"/>
    </location>
</feature>
<evidence type="ECO:0000256" key="7">
    <source>
        <dbReference type="SAM" id="Phobius"/>
    </source>
</evidence>